<protein>
    <submittedName>
        <fullName evidence="1">Uncharacterized protein MANES_02G172200</fullName>
    </submittedName>
</protein>
<evidence type="ECO:0000313" key="1">
    <source>
        <dbReference type="EMBL" id="MBX48625.1"/>
    </source>
</evidence>
<dbReference type="EMBL" id="GGEC01068141">
    <property type="protein sequence ID" value="MBX48625.1"/>
    <property type="molecule type" value="Transcribed_RNA"/>
</dbReference>
<organism evidence="1">
    <name type="scientific">Rhizophora mucronata</name>
    <name type="common">Asiatic mangrove</name>
    <dbReference type="NCBI Taxonomy" id="61149"/>
    <lineage>
        <taxon>Eukaryota</taxon>
        <taxon>Viridiplantae</taxon>
        <taxon>Streptophyta</taxon>
        <taxon>Embryophyta</taxon>
        <taxon>Tracheophyta</taxon>
        <taxon>Spermatophyta</taxon>
        <taxon>Magnoliopsida</taxon>
        <taxon>eudicotyledons</taxon>
        <taxon>Gunneridae</taxon>
        <taxon>Pentapetalae</taxon>
        <taxon>rosids</taxon>
        <taxon>fabids</taxon>
        <taxon>Malpighiales</taxon>
        <taxon>Rhizophoraceae</taxon>
        <taxon>Rhizophora</taxon>
    </lineage>
</organism>
<proteinExistence type="predicted"/>
<dbReference type="AlphaFoldDB" id="A0A2P2P1H0"/>
<name>A0A2P2P1H0_RHIMU</name>
<reference evidence="1" key="1">
    <citation type="submission" date="2018-02" db="EMBL/GenBank/DDBJ databases">
        <title>Rhizophora mucronata_Transcriptome.</title>
        <authorList>
            <person name="Meera S.P."/>
            <person name="Sreeshan A."/>
            <person name="Augustine A."/>
        </authorList>
    </citation>
    <scope>NUCLEOTIDE SEQUENCE</scope>
    <source>
        <tissue evidence="1">Leaf</tissue>
    </source>
</reference>
<accession>A0A2P2P1H0</accession>
<sequence>MVAIKLQILFIGHAEVSRWVGVVHKFWCRTHKCVQCWPHKKWWGQPPHVVVQYHSVHRCLVLSVG</sequence>